<reference evidence="5" key="1">
    <citation type="submission" date="2025-08" db="UniProtKB">
        <authorList>
            <consortium name="Ensembl"/>
        </authorList>
    </citation>
    <scope>IDENTIFICATION</scope>
</reference>
<evidence type="ECO:0000313" key="6">
    <source>
        <dbReference type="Proteomes" id="UP000694415"/>
    </source>
</evidence>
<comment type="similarity">
    <text evidence="1">Belongs to the heat shock protein 90 family.</text>
</comment>
<dbReference type="Ensembl" id="ENSMSIT00000016959.1">
    <property type="protein sequence ID" value="ENSMSIP00000013353.1"/>
    <property type="gene ID" value="ENSMSIG00000011563.1"/>
</dbReference>
<name>A0A8C6GYW9_MUSSI</name>
<keyword evidence="2" id="KW-0547">Nucleotide-binding</keyword>
<dbReference type="Gene3D" id="3.30.565.10">
    <property type="entry name" value="Histidine kinase-like ATPase, C-terminal domain"/>
    <property type="match status" value="1"/>
</dbReference>
<dbReference type="PRINTS" id="PR00775">
    <property type="entry name" value="HEATSHOCK90"/>
</dbReference>
<organism evidence="5 6">
    <name type="scientific">Mus spicilegus</name>
    <name type="common">Mound-building mouse</name>
    <dbReference type="NCBI Taxonomy" id="10103"/>
    <lineage>
        <taxon>Eukaryota</taxon>
        <taxon>Metazoa</taxon>
        <taxon>Chordata</taxon>
        <taxon>Craniata</taxon>
        <taxon>Vertebrata</taxon>
        <taxon>Euteleostomi</taxon>
        <taxon>Mammalia</taxon>
        <taxon>Eutheria</taxon>
        <taxon>Euarchontoglires</taxon>
        <taxon>Glires</taxon>
        <taxon>Rodentia</taxon>
        <taxon>Myomorpha</taxon>
        <taxon>Muroidea</taxon>
        <taxon>Muridae</taxon>
        <taxon>Murinae</taxon>
        <taxon>Mus</taxon>
        <taxon>Mus</taxon>
    </lineage>
</organism>
<dbReference type="GO" id="GO:0005524">
    <property type="term" value="F:ATP binding"/>
    <property type="evidence" value="ECO:0007669"/>
    <property type="project" value="UniProtKB-KW"/>
</dbReference>
<evidence type="ECO:0000256" key="2">
    <source>
        <dbReference type="ARBA" id="ARBA00022741"/>
    </source>
</evidence>
<evidence type="ECO:0000256" key="1">
    <source>
        <dbReference type="ARBA" id="ARBA00008239"/>
    </source>
</evidence>
<dbReference type="GO" id="GO:0140662">
    <property type="term" value="F:ATP-dependent protein folding chaperone"/>
    <property type="evidence" value="ECO:0007669"/>
    <property type="project" value="InterPro"/>
</dbReference>
<evidence type="ECO:0000313" key="5">
    <source>
        <dbReference type="Ensembl" id="ENSMSIP00000013353.1"/>
    </source>
</evidence>
<evidence type="ECO:0000256" key="4">
    <source>
        <dbReference type="ARBA" id="ARBA00023186"/>
    </source>
</evidence>
<dbReference type="AlphaFoldDB" id="A0A8C6GYW9"/>
<proteinExistence type="inferred from homology"/>
<dbReference type="Proteomes" id="UP000694415">
    <property type="component" value="Unplaced"/>
</dbReference>
<dbReference type="GO" id="GO:0051082">
    <property type="term" value="F:unfolded protein binding"/>
    <property type="evidence" value="ECO:0007669"/>
    <property type="project" value="InterPro"/>
</dbReference>
<dbReference type="InterPro" id="IPR036890">
    <property type="entry name" value="HATPase_C_sf"/>
</dbReference>
<dbReference type="GO" id="GO:0016887">
    <property type="term" value="F:ATP hydrolysis activity"/>
    <property type="evidence" value="ECO:0007669"/>
    <property type="project" value="InterPro"/>
</dbReference>
<sequence length="129" mass="14127">MHINLILNKQHQTLIIVDTGIGMAKVGLINNLGTIAKSGIKVFMESLQAGEDISMMGQPYYMGGRGSGILNDWYFSLLKTLNHSPNSCIRVPELHPVFGVTLCICLSQMLGRASQRAARLLSPSIAQYH</sequence>
<dbReference type="PANTHER" id="PTHR11528">
    <property type="entry name" value="HEAT SHOCK PROTEIN 90 FAMILY MEMBER"/>
    <property type="match status" value="1"/>
</dbReference>
<reference evidence="5" key="2">
    <citation type="submission" date="2025-09" db="UniProtKB">
        <authorList>
            <consortium name="Ensembl"/>
        </authorList>
    </citation>
    <scope>IDENTIFICATION</scope>
</reference>
<dbReference type="SUPFAM" id="SSF55874">
    <property type="entry name" value="ATPase domain of HSP90 chaperone/DNA topoisomerase II/histidine kinase"/>
    <property type="match status" value="1"/>
</dbReference>
<protein>
    <submittedName>
        <fullName evidence="5">Uncharacterized protein</fullName>
    </submittedName>
</protein>
<dbReference type="InterPro" id="IPR020575">
    <property type="entry name" value="Hsp90_N"/>
</dbReference>
<evidence type="ECO:0000256" key="3">
    <source>
        <dbReference type="ARBA" id="ARBA00022840"/>
    </source>
</evidence>
<keyword evidence="3" id="KW-0067">ATP-binding</keyword>
<keyword evidence="6" id="KW-1185">Reference proteome</keyword>
<accession>A0A8C6GYW9</accession>
<dbReference type="InterPro" id="IPR001404">
    <property type="entry name" value="Hsp90_fam"/>
</dbReference>
<keyword evidence="4" id="KW-0143">Chaperone</keyword>